<evidence type="ECO:0000313" key="2">
    <source>
        <dbReference type="Proteomes" id="UP000445000"/>
    </source>
</evidence>
<comment type="caution">
    <text evidence="1">The sequence shown here is derived from an EMBL/GenBank/DDBJ whole genome shotgun (WGS) entry which is preliminary data.</text>
</comment>
<name>A0A829YA08_9GAMM</name>
<organism evidence="1 2">
    <name type="scientific">Steroidobacter agaridevorans</name>
    <dbReference type="NCBI Taxonomy" id="2695856"/>
    <lineage>
        <taxon>Bacteria</taxon>
        <taxon>Pseudomonadati</taxon>
        <taxon>Pseudomonadota</taxon>
        <taxon>Gammaproteobacteria</taxon>
        <taxon>Steroidobacterales</taxon>
        <taxon>Steroidobacteraceae</taxon>
        <taxon>Steroidobacter</taxon>
    </lineage>
</organism>
<proteinExistence type="predicted"/>
<sequence>MLERSQVRIAGAVHQHVQPAEFFDRNLHGRSRRVLVDHVEIDQNYPAFVMFLQAEEAFRAPCSGNYVRAALES</sequence>
<keyword evidence="2" id="KW-1185">Reference proteome</keyword>
<protein>
    <submittedName>
        <fullName evidence="1">Uncharacterized protein</fullName>
    </submittedName>
</protein>
<dbReference type="AlphaFoldDB" id="A0A829YA08"/>
<evidence type="ECO:0000313" key="1">
    <source>
        <dbReference type="EMBL" id="GFE80010.1"/>
    </source>
</evidence>
<reference evidence="2" key="1">
    <citation type="submission" date="2020-01" db="EMBL/GenBank/DDBJ databases">
        <title>'Steroidobacter agaridevorans' sp. nov., agar-degrading bacteria isolated from rhizosphere soils.</title>
        <authorList>
            <person name="Ikenaga M."/>
            <person name="Kataoka M."/>
            <person name="Murouchi A."/>
            <person name="Katsuragi S."/>
            <person name="Sakai M."/>
        </authorList>
    </citation>
    <scope>NUCLEOTIDE SEQUENCE [LARGE SCALE GENOMIC DNA]</scope>
    <source>
        <strain evidence="2">YU21-B</strain>
    </source>
</reference>
<dbReference type="Proteomes" id="UP000445000">
    <property type="component" value="Unassembled WGS sequence"/>
</dbReference>
<accession>A0A829YA08</accession>
<dbReference type="EMBL" id="BLJN01000002">
    <property type="protein sequence ID" value="GFE80010.1"/>
    <property type="molecule type" value="Genomic_DNA"/>
</dbReference>
<gene>
    <name evidence="1" type="ORF">GCM10011487_20100</name>
</gene>